<evidence type="ECO:0000313" key="1">
    <source>
        <dbReference type="EMBL" id="ELS54655.1"/>
    </source>
</evidence>
<organism evidence="1 2">
    <name type="scientific">Streptomyces viridochromogenes Tue57</name>
    <dbReference type="NCBI Taxonomy" id="1160705"/>
    <lineage>
        <taxon>Bacteria</taxon>
        <taxon>Bacillati</taxon>
        <taxon>Actinomycetota</taxon>
        <taxon>Actinomycetes</taxon>
        <taxon>Kitasatosporales</taxon>
        <taxon>Streptomycetaceae</taxon>
        <taxon>Streptomyces</taxon>
    </lineage>
</organism>
<proteinExistence type="predicted"/>
<evidence type="ECO:0000313" key="2">
    <source>
        <dbReference type="Proteomes" id="UP000011205"/>
    </source>
</evidence>
<dbReference type="EMBL" id="AMLP01000130">
    <property type="protein sequence ID" value="ELS54655.1"/>
    <property type="molecule type" value="Genomic_DNA"/>
</dbReference>
<dbReference type="Proteomes" id="UP000011205">
    <property type="component" value="Unassembled WGS sequence"/>
</dbReference>
<gene>
    <name evidence="1" type="ORF">STVIR_4358</name>
</gene>
<protein>
    <submittedName>
        <fullName evidence="1">Uncharacterized protein</fullName>
    </submittedName>
</protein>
<dbReference type="AlphaFoldDB" id="L8PE57"/>
<reference evidence="1 2" key="1">
    <citation type="journal article" date="2013" name="Genome Announc.">
        <title>Draft Genome Sequence of Streptomyces viridochromogenes Strain Tu57, Producer of Avilamycin.</title>
        <authorList>
            <person name="Gruning B.A."/>
            <person name="Erxleben A."/>
            <person name="Hahnlein A."/>
            <person name="Gunther S."/>
        </authorList>
    </citation>
    <scope>NUCLEOTIDE SEQUENCE [LARGE SCALE GENOMIC DNA]</scope>
    <source>
        <strain evidence="1 2">Tue57</strain>
    </source>
</reference>
<sequence>MPPLVVAGPWDRRPSCPARPRVTHAIRTTVRNVRR</sequence>
<name>L8PE57_STRVR</name>
<comment type="caution">
    <text evidence="1">The sequence shown here is derived from an EMBL/GenBank/DDBJ whole genome shotgun (WGS) entry which is preliminary data.</text>
</comment>
<accession>L8PE57</accession>